<name>A0A9P6BZ76_9AGAR</name>
<keyword evidence="2" id="KW-1185">Reference proteome</keyword>
<dbReference type="Proteomes" id="UP000807342">
    <property type="component" value="Unassembled WGS sequence"/>
</dbReference>
<proteinExistence type="predicted"/>
<comment type="caution">
    <text evidence="1">The sequence shown here is derived from an EMBL/GenBank/DDBJ whole genome shotgun (WGS) entry which is preliminary data.</text>
</comment>
<gene>
    <name evidence="1" type="ORF">P691DRAFT_764340</name>
</gene>
<organism evidence="1 2">
    <name type="scientific">Macrolepiota fuliginosa MF-IS2</name>
    <dbReference type="NCBI Taxonomy" id="1400762"/>
    <lineage>
        <taxon>Eukaryota</taxon>
        <taxon>Fungi</taxon>
        <taxon>Dikarya</taxon>
        <taxon>Basidiomycota</taxon>
        <taxon>Agaricomycotina</taxon>
        <taxon>Agaricomycetes</taxon>
        <taxon>Agaricomycetidae</taxon>
        <taxon>Agaricales</taxon>
        <taxon>Agaricineae</taxon>
        <taxon>Agaricaceae</taxon>
        <taxon>Macrolepiota</taxon>
    </lineage>
</organism>
<dbReference type="Gene3D" id="3.40.50.720">
    <property type="entry name" value="NAD(P)-binding Rossmann-like Domain"/>
    <property type="match status" value="1"/>
</dbReference>
<evidence type="ECO:0000313" key="1">
    <source>
        <dbReference type="EMBL" id="KAF9443364.1"/>
    </source>
</evidence>
<protein>
    <submittedName>
        <fullName evidence="1">Uncharacterized protein</fullName>
    </submittedName>
</protein>
<dbReference type="AlphaFoldDB" id="A0A9P6BZ76"/>
<accession>A0A9P6BZ76</accession>
<reference evidence="1" key="1">
    <citation type="submission" date="2020-11" db="EMBL/GenBank/DDBJ databases">
        <authorList>
            <consortium name="DOE Joint Genome Institute"/>
            <person name="Ahrendt S."/>
            <person name="Riley R."/>
            <person name="Andreopoulos W."/>
            <person name="Labutti K."/>
            <person name="Pangilinan J."/>
            <person name="Ruiz-Duenas F.J."/>
            <person name="Barrasa J.M."/>
            <person name="Sanchez-Garcia M."/>
            <person name="Camarero S."/>
            <person name="Miyauchi S."/>
            <person name="Serrano A."/>
            <person name="Linde D."/>
            <person name="Babiker R."/>
            <person name="Drula E."/>
            <person name="Ayuso-Fernandez I."/>
            <person name="Pacheco R."/>
            <person name="Padilla G."/>
            <person name="Ferreira P."/>
            <person name="Barriuso J."/>
            <person name="Kellner H."/>
            <person name="Castanera R."/>
            <person name="Alfaro M."/>
            <person name="Ramirez L."/>
            <person name="Pisabarro A.G."/>
            <person name="Kuo A."/>
            <person name="Tritt A."/>
            <person name="Lipzen A."/>
            <person name="He G."/>
            <person name="Yan M."/>
            <person name="Ng V."/>
            <person name="Cullen D."/>
            <person name="Martin F."/>
            <person name="Rosso M.-N."/>
            <person name="Henrissat B."/>
            <person name="Hibbett D."/>
            <person name="Martinez A.T."/>
            <person name="Grigoriev I.V."/>
        </authorList>
    </citation>
    <scope>NUCLEOTIDE SEQUENCE</scope>
    <source>
        <strain evidence="1">MF-IS2</strain>
    </source>
</reference>
<evidence type="ECO:0000313" key="2">
    <source>
        <dbReference type="Proteomes" id="UP000807342"/>
    </source>
</evidence>
<sequence length="162" mass="17342">MLGASVNPIPSAAATISGVPITVIRSGQIAGSPIDRYWAPTETPDGSQLTIVEKPYSISRFTVKNIPNISTSRTPRAYHGALFMNVSKAKIMAVDTQEWLAAVEKASKDGADIPAAPLLKFYSEYSPGSSVHLGTAKARKASQAIAYGPVTPEWMAKYVSWM</sequence>
<dbReference type="OrthoDB" id="429813at2759"/>
<dbReference type="EMBL" id="MU151484">
    <property type="protein sequence ID" value="KAF9443364.1"/>
    <property type="molecule type" value="Genomic_DNA"/>
</dbReference>